<feature type="domain" description="PepSY" evidence="1">
    <location>
        <begin position="2"/>
        <end position="58"/>
    </location>
</feature>
<gene>
    <name evidence="2" type="ORF">LMF89_01260</name>
</gene>
<dbReference type="Pfam" id="PF03413">
    <property type="entry name" value="PepSY"/>
    <property type="match status" value="1"/>
</dbReference>
<accession>A0ABS8HLE6</accession>
<organism evidence="2 3">
    <name type="scientific">Pelosinus baikalensis</name>
    <dbReference type="NCBI Taxonomy" id="2892015"/>
    <lineage>
        <taxon>Bacteria</taxon>
        <taxon>Bacillati</taxon>
        <taxon>Bacillota</taxon>
        <taxon>Negativicutes</taxon>
        <taxon>Selenomonadales</taxon>
        <taxon>Sporomusaceae</taxon>
        <taxon>Pelosinus</taxon>
    </lineage>
</organism>
<dbReference type="Gene3D" id="3.10.450.40">
    <property type="match status" value="1"/>
</dbReference>
<dbReference type="Proteomes" id="UP001165492">
    <property type="component" value="Unassembled WGS sequence"/>
</dbReference>
<proteinExistence type="predicted"/>
<dbReference type="RefSeq" id="WP_369412553.1">
    <property type="nucleotide sequence ID" value="NZ_JAJHJB010000001.1"/>
</dbReference>
<keyword evidence="3" id="KW-1185">Reference proteome</keyword>
<dbReference type="InterPro" id="IPR025711">
    <property type="entry name" value="PepSY"/>
</dbReference>
<sequence length="62" mass="6986">MNESDVAAIVLSEFPGSQIGQVKLESDDGYRKYEVKFANGSIRGEMEINPETGVILERYIKY</sequence>
<comment type="caution">
    <text evidence="2">The sequence shown here is derived from an EMBL/GenBank/DDBJ whole genome shotgun (WGS) entry which is preliminary data.</text>
</comment>
<evidence type="ECO:0000313" key="2">
    <source>
        <dbReference type="EMBL" id="MCC5463986.1"/>
    </source>
</evidence>
<evidence type="ECO:0000259" key="1">
    <source>
        <dbReference type="Pfam" id="PF03413"/>
    </source>
</evidence>
<protein>
    <submittedName>
        <fullName evidence="2">PepSY domain-containing protein</fullName>
    </submittedName>
</protein>
<reference evidence="2" key="1">
    <citation type="submission" date="2021-11" db="EMBL/GenBank/DDBJ databases">
        <title>Description of a new species Pelosinus isolated from the bottom sediments of Lake Baikal.</title>
        <authorList>
            <person name="Zakharyuk A."/>
        </authorList>
    </citation>
    <scope>NUCLEOTIDE SEQUENCE</scope>
    <source>
        <strain evidence="2">Bkl1</strain>
    </source>
</reference>
<evidence type="ECO:0000313" key="3">
    <source>
        <dbReference type="Proteomes" id="UP001165492"/>
    </source>
</evidence>
<dbReference type="EMBL" id="JAJHJB010000001">
    <property type="protein sequence ID" value="MCC5463986.1"/>
    <property type="molecule type" value="Genomic_DNA"/>
</dbReference>
<name>A0ABS8HLE6_9FIRM</name>